<dbReference type="PANTHER" id="PTHR42850">
    <property type="entry name" value="METALLOPHOSPHOESTERASE"/>
    <property type="match status" value="1"/>
</dbReference>
<dbReference type="Pfam" id="PF12850">
    <property type="entry name" value="Metallophos_2"/>
    <property type="match status" value="1"/>
</dbReference>
<sequence length="354" mass="40600">MKSLFIADIHANKYALKAVLQHSTTQKIDQIYCLGDISGYFEGTSEVISLLKTYDVKCIKGNHDGFISGQAQINNKKAYYEAYLSTLKKLTNQEKNWISSLPNQLILKEKGHITNLYHGGPNDLLNEYTYPSKIKSSYFEWNGANFFLFAHTHLQFGIGINNKLFLNPGSVGLPRNGDYRAHFLTIDFENIDVTPYRISYDINKMIDDCLYSKAIHPTYLHNLIFGRTSTKPLSAHTIDQSYLQEFITLNPNIYIINTKFGLILEIECIQNNANIIYIAFYQDNTVEISSSTLVFHWQLDLNLTEMNAINLEKDSAGYYYLAKYEKNDFNKNIKANISLALEIVSKFKIKNVKI</sequence>
<dbReference type="GO" id="GO:0016791">
    <property type="term" value="F:phosphatase activity"/>
    <property type="evidence" value="ECO:0007669"/>
    <property type="project" value="TreeGrafter"/>
</dbReference>
<proteinExistence type="inferred from homology"/>
<dbReference type="InterPro" id="IPR029052">
    <property type="entry name" value="Metallo-depent_PP-like"/>
</dbReference>
<feature type="domain" description="Calcineurin-like phosphoesterase" evidence="2">
    <location>
        <begin position="1"/>
        <end position="189"/>
    </location>
</feature>
<dbReference type="RefSeq" id="WP_182922595.1">
    <property type="nucleotide sequence ID" value="NZ_WNXD01000002.1"/>
</dbReference>
<dbReference type="InterPro" id="IPR050126">
    <property type="entry name" value="Ap4A_hydrolase"/>
</dbReference>
<dbReference type="AlphaFoldDB" id="A0A923DZG9"/>
<organism evidence="3 4">
    <name type="scientific">Pedobacter planticolens</name>
    <dbReference type="NCBI Taxonomy" id="2679964"/>
    <lineage>
        <taxon>Bacteria</taxon>
        <taxon>Pseudomonadati</taxon>
        <taxon>Bacteroidota</taxon>
        <taxon>Sphingobacteriia</taxon>
        <taxon>Sphingobacteriales</taxon>
        <taxon>Sphingobacteriaceae</taxon>
        <taxon>Pedobacter</taxon>
    </lineage>
</organism>
<evidence type="ECO:0000256" key="1">
    <source>
        <dbReference type="ARBA" id="ARBA00008950"/>
    </source>
</evidence>
<dbReference type="InterPro" id="IPR024654">
    <property type="entry name" value="Calcineurin-like_PHP_lpxH"/>
</dbReference>
<dbReference type="SUPFAM" id="SSF56300">
    <property type="entry name" value="Metallo-dependent phosphatases"/>
    <property type="match status" value="1"/>
</dbReference>
<evidence type="ECO:0000259" key="2">
    <source>
        <dbReference type="Pfam" id="PF12850"/>
    </source>
</evidence>
<reference evidence="3" key="1">
    <citation type="submission" date="2019-11" db="EMBL/GenBank/DDBJ databases">
        <title>Description of Pedobacter sp. LMG 31464T.</title>
        <authorList>
            <person name="Carlier A."/>
            <person name="Qi S."/>
            <person name="Vandamme P."/>
        </authorList>
    </citation>
    <scope>NUCLEOTIDE SEQUENCE</scope>
    <source>
        <strain evidence="3">LMG 31464</strain>
    </source>
</reference>
<dbReference type="EMBL" id="WNXD01000002">
    <property type="protein sequence ID" value="MBB2145916.1"/>
    <property type="molecule type" value="Genomic_DNA"/>
</dbReference>
<evidence type="ECO:0000313" key="4">
    <source>
        <dbReference type="Proteomes" id="UP000601055"/>
    </source>
</evidence>
<dbReference type="CDD" id="cd00838">
    <property type="entry name" value="MPP_superfamily"/>
    <property type="match status" value="1"/>
</dbReference>
<dbReference type="Proteomes" id="UP000601055">
    <property type="component" value="Unassembled WGS sequence"/>
</dbReference>
<comment type="similarity">
    <text evidence="1">Belongs to the metallophosphoesterase superfamily. YfcE family.</text>
</comment>
<accession>A0A923DZG9</accession>
<protein>
    <recommendedName>
        <fullName evidence="2">Calcineurin-like phosphoesterase domain-containing protein</fullName>
    </recommendedName>
</protein>
<keyword evidence="4" id="KW-1185">Reference proteome</keyword>
<name>A0A923DZG9_9SPHI</name>
<evidence type="ECO:0000313" key="3">
    <source>
        <dbReference type="EMBL" id="MBB2145916.1"/>
    </source>
</evidence>
<dbReference type="GO" id="GO:0005737">
    <property type="term" value="C:cytoplasm"/>
    <property type="evidence" value="ECO:0007669"/>
    <property type="project" value="TreeGrafter"/>
</dbReference>
<comment type="caution">
    <text evidence="3">The sequence shown here is derived from an EMBL/GenBank/DDBJ whole genome shotgun (WGS) entry which is preliminary data.</text>
</comment>
<dbReference type="PANTHER" id="PTHR42850:SF2">
    <property type="entry name" value="BLL5683 PROTEIN"/>
    <property type="match status" value="1"/>
</dbReference>
<gene>
    <name evidence="3" type="ORF">GM921_10490</name>
</gene>
<dbReference type="Gene3D" id="3.60.21.10">
    <property type="match status" value="1"/>
</dbReference>